<dbReference type="PANTHER" id="PTHR24637:SF377">
    <property type="entry name" value="COLLAGEN TYPE IX ALPHA 1 CHAIN"/>
    <property type="match status" value="1"/>
</dbReference>
<feature type="domain" description="Nematode cuticle collagen N-terminal" evidence="4">
    <location>
        <begin position="21"/>
        <end position="73"/>
    </location>
</feature>
<protein>
    <submittedName>
        <fullName evidence="6">Nematode cuticle collagen N-terminal domain-containing protein</fullName>
    </submittedName>
</protein>
<reference evidence="6" key="1">
    <citation type="submission" date="2022-11" db="UniProtKB">
        <authorList>
            <consortium name="WormBaseParasite"/>
        </authorList>
    </citation>
    <scope>IDENTIFICATION</scope>
</reference>
<dbReference type="SMART" id="SM01088">
    <property type="entry name" value="Col_cuticle_N"/>
    <property type="match status" value="1"/>
</dbReference>
<feature type="transmembrane region" description="Helical" evidence="3">
    <location>
        <begin position="21"/>
        <end position="45"/>
    </location>
</feature>
<dbReference type="GO" id="GO:0042302">
    <property type="term" value="F:structural constituent of cuticle"/>
    <property type="evidence" value="ECO:0007669"/>
    <property type="project" value="InterPro"/>
</dbReference>
<keyword evidence="1" id="KW-0677">Repeat</keyword>
<dbReference type="PANTHER" id="PTHR24637">
    <property type="entry name" value="COLLAGEN"/>
    <property type="match status" value="1"/>
</dbReference>
<evidence type="ECO:0000313" key="5">
    <source>
        <dbReference type="Proteomes" id="UP000887540"/>
    </source>
</evidence>
<keyword evidence="3" id="KW-1133">Transmembrane helix</keyword>
<evidence type="ECO:0000256" key="3">
    <source>
        <dbReference type="SAM" id="Phobius"/>
    </source>
</evidence>
<dbReference type="InterPro" id="IPR008160">
    <property type="entry name" value="Collagen"/>
</dbReference>
<keyword evidence="3" id="KW-0472">Membrane</keyword>
<proteinExistence type="predicted"/>
<dbReference type="Proteomes" id="UP000887540">
    <property type="component" value="Unplaced"/>
</dbReference>
<dbReference type="WBParaSite" id="ACRNAN_scaffold6709.g12703.t1">
    <property type="protein sequence ID" value="ACRNAN_scaffold6709.g12703.t1"/>
    <property type="gene ID" value="ACRNAN_scaffold6709.g12703"/>
</dbReference>
<evidence type="ECO:0000256" key="1">
    <source>
        <dbReference type="ARBA" id="ARBA00022737"/>
    </source>
</evidence>
<keyword evidence="5" id="KW-1185">Reference proteome</keyword>
<evidence type="ECO:0000256" key="2">
    <source>
        <dbReference type="SAM" id="MobiDB-lite"/>
    </source>
</evidence>
<dbReference type="Pfam" id="PF01391">
    <property type="entry name" value="Collagen"/>
    <property type="match status" value="1"/>
</dbReference>
<sequence>MTVKDEYICPRRLAQAEKLRRMAFFGVAMSTIAAFVCVLCVPIIYNYLQHVQSLLQNEVEYCRVRSNSVWRQVSKTQQSKGVQTRQARQSDYELYSQIPLVPRQDEKVDQQKPASNNAQTCCSCSVGLPGPPGPNGRDGQPGVDGQPGSNGESGDDASAGGEQYTPEFCFDCPDGPPGPPGPPGPKGTPGAPGQPGIPGAAGPPGPPGPPGNPGVPGFPGPAGDAGRPGPSGRPGPPGPPGTQGPLGATGSCEHCPSPRTAPGY</sequence>
<dbReference type="AlphaFoldDB" id="A0A914EBT3"/>
<feature type="compositionally biased region" description="Pro residues" evidence="2">
    <location>
        <begin position="231"/>
        <end position="242"/>
    </location>
</feature>
<dbReference type="InterPro" id="IPR002486">
    <property type="entry name" value="Col_cuticle_N"/>
</dbReference>
<organism evidence="5 6">
    <name type="scientific">Acrobeloides nanus</name>
    <dbReference type="NCBI Taxonomy" id="290746"/>
    <lineage>
        <taxon>Eukaryota</taxon>
        <taxon>Metazoa</taxon>
        <taxon>Ecdysozoa</taxon>
        <taxon>Nematoda</taxon>
        <taxon>Chromadorea</taxon>
        <taxon>Rhabditida</taxon>
        <taxon>Tylenchina</taxon>
        <taxon>Cephalobomorpha</taxon>
        <taxon>Cephaloboidea</taxon>
        <taxon>Cephalobidae</taxon>
        <taxon>Acrobeloides</taxon>
    </lineage>
</organism>
<feature type="compositionally biased region" description="Low complexity" evidence="2">
    <location>
        <begin position="221"/>
        <end position="230"/>
    </location>
</feature>
<evidence type="ECO:0000313" key="6">
    <source>
        <dbReference type="WBParaSite" id="ACRNAN_scaffold6709.g12703.t1"/>
    </source>
</evidence>
<name>A0A914EBT3_9BILA</name>
<accession>A0A914EBT3</accession>
<feature type="compositionally biased region" description="Pro residues" evidence="2">
    <location>
        <begin position="174"/>
        <end position="186"/>
    </location>
</feature>
<keyword evidence="3" id="KW-0812">Transmembrane</keyword>
<feature type="region of interest" description="Disordered" evidence="2">
    <location>
        <begin position="129"/>
        <end position="264"/>
    </location>
</feature>
<feature type="compositionally biased region" description="Pro residues" evidence="2">
    <location>
        <begin position="201"/>
        <end position="219"/>
    </location>
</feature>
<evidence type="ECO:0000259" key="4">
    <source>
        <dbReference type="SMART" id="SM01088"/>
    </source>
</evidence>
<dbReference type="Pfam" id="PF01484">
    <property type="entry name" value="Col_cuticle_N"/>
    <property type="match status" value="1"/>
</dbReference>